<accession>A0A4Z2IIJ7</accession>
<dbReference type="Proteomes" id="UP000314294">
    <property type="component" value="Unassembled WGS sequence"/>
</dbReference>
<proteinExistence type="predicted"/>
<dbReference type="EMBL" id="SRLO01000080">
    <property type="protein sequence ID" value="TNN77756.1"/>
    <property type="molecule type" value="Genomic_DNA"/>
</dbReference>
<evidence type="ECO:0000313" key="2">
    <source>
        <dbReference type="EMBL" id="TNN77756.1"/>
    </source>
</evidence>
<feature type="region of interest" description="Disordered" evidence="1">
    <location>
        <begin position="110"/>
        <end position="181"/>
    </location>
</feature>
<evidence type="ECO:0000256" key="1">
    <source>
        <dbReference type="SAM" id="MobiDB-lite"/>
    </source>
</evidence>
<sequence length="181" mass="19906">MTVPNRPTMPRNSTLLRFFTVNTSLGLKFLTLIMSPVLRLSSLTSPGASSSDCLVAMLPLRVQNSHDLILSQLGYLSREIPRGDKLKKHGVVQFVKVRCCVGFCPPTTRDPRTRYEPDLGTSSSDTKHEPEPLPGISATTSRSSTRTASSPHPNRGGHGDSTGTHTSTRDPSARNRFFWTR</sequence>
<reference evidence="2 3" key="1">
    <citation type="submission" date="2019-03" db="EMBL/GenBank/DDBJ databases">
        <title>First draft genome of Liparis tanakae, snailfish: a comprehensive survey of snailfish specific genes.</title>
        <authorList>
            <person name="Kim W."/>
            <person name="Song I."/>
            <person name="Jeong J.-H."/>
            <person name="Kim D."/>
            <person name="Kim S."/>
            <person name="Ryu S."/>
            <person name="Song J.Y."/>
            <person name="Lee S.K."/>
        </authorList>
    </citation>
    <scope>NUCLEOTIDE SEQUENCE [LARGE SCALE GENOMIC DNA]</scope>
    <source>
        <tissue evidence="2">Muscle</tissue>
    </source>
</reference>
<feature type="compositionally biased region" description="Low complexity" evidence="1">
    <location>
        <begin position="137"/>
        <end position="150"/>
    </location>
</feature>
<name>A0A4Z2IIJ7_9TELE</name>
<gene>
    <name evidence="2" type="ORF">EYF80_012054</name>
</gene>
<protein>
    <submittedName>
        <fullName evidence="2">Uncharacterized protein</fullName>
    </submittedName>
</protein>
<keyword evidence="3" id="KW-1185">Reference proteome</keyword>
<organism evidence="2 3">
    <name type="scientific">Liparis tanakae</name>
    <name type="common">Tanaka's snailfish</name>
    <dbReference type="NCBI Taxonomy" id="230148"/>
    <lineage>
        <taxon>Eukaryota</taxon>
        <taxon>Metazoa</taxon>
        <taxon>Chordata</taxon>
        <taxon>Craniata</taxon>
        <taxon>Vertebrata</taxon>
        <taxon>Euteleostomi</taxon>
        <taxon>Actinopterygii</taxon>
        <taxon>Neopterygii</taxon>
        <taxon>Teleostei</taxon>
        <taxon>Neoteleostei</taxon>
        <taxon>Acanthomorphata</taxon>
        <taxon>Eupercaria</taxon>
        <taxon>Perciformes</taxon>
        <taxon>Cottioidei</taxon>
        <taxon>Cottales</taxon>
        <taxon>Liparidae</taxon>
        <taxon>Liparis</taxon>
    </lineage>
</organism>
<comment type="caution">
    <text evidence="2">The sequence shown here is derived from an EMBL/GenBank/DDBJ whole genome shotgun (WGS) entry which is preliminary data.</text>
</comment>
<evidence type="ECO:0000313" key="3">
    <source>
        <dbReference type="Proteomes" id="UP000314294"/>
    </source>
</evidence>
<dbReference type="AlphaFoldDB" id="A0A4Z2IIJ7"/>